<gene>
    <name evidence="3" type="ORF">HH212_15280</name>
</gene>
<protein>
    <submittedName>
        <fullName evidence="3">PEP-CTERM sorting domain-containing protein</fullName>
    </submittedName>
</protein>
<dbReference type="InterPro" id="IPR013424">
    <property type="entry name" value="Ice-binding_C"/>
</dbReference>
<accession>A0A7Z2ZT57</accession>
<dbReference type="EMBL" id="CP051685">
    <property type="protein sequence ID" value="QJE01228.1"/>
    <property type="molecule type" value="Genomic_DNA"/>
</dbReference>
<proteinExistence type="predicted"/>
<evidence type="ECO:0000313" key="4">
    <source>
        <dbReference type="Proteomes" id="UP000502415"/>
    </source>
</evidence>
<evidence type="ECO:0000259" key="2">
    <source>
        <dbReference type="Pfam" id="PF07589"/>
    </source>
</evidence>
<dbReference type="AlphaFoldDB" id="A0A7Z2ZT57"/>
<name>A0A7Z2ZT57_9BURK</name>
<dbReference type="Pfam" id="PF07589">
    <property type="entry name" value="PEP-CTERM"/>
    <property type="match status" value="1"/>
</dbReference>
<keyword evidence="4" id="KW-1185">Reference proteome</keyword>
<feature type="signal peptide" evidence="1">
    <location>
        <begin position="1"/>
        <end position="19"/>
    </location>
</feature>
<dbReference type="KEGG" id="mfy:HH212_15280"/>
<dbReference type="RefSeq" id="WP_170203256.1">
    <property type="nucleotide sequence ID" value="NZ_CP051685.1"/>
</dbReference>
<organism evidence="3 4">
    <name type="scientific">Massilia forsythiae</name>
    <dbReference type="NCBI Taxonomy" id="2728020"/>
    <lineage>
        <taxon>Bacteria</taxon>
        <taxon>Pseudomonadati</taxon>
        <taxon>Pseudomonadota</taxon>
        <taxon>Betaproteobacteria</taxon>
        <taxon>Burkholderiales</taxon>
        <taxon>Oxalobacteraceae</taxon>
        <taxon>Telluria group</taxon>
        <taxon>Massilia</taxon>
    </lineage>
</organism>
<dbReference type="NCBIfam" id="TIGR02595">
    <property type="entry name" value="PEP_CTERM"/>
    <property type="match status" value="1"/>
</dbReference>
<reference evidence="3 4" key="1">
    <citation type="submission" date="2020-04" db="EMBL/GenBank/DDBJ databases">
        <title>Genome sequencing of novel species.</title>
        <authorList>
            <person name="Heo J."/>
            <person name="Kim S.-J."/>
            <person name="Kim J.-S."/>
            <person name="Hong S.-B."/>
            <person name="Kwon S.-W."/>
        </authorList>
    </citation>
    <scope>NUCLEOTIDE SEQUENCE [LARGE SCALE GENOMIC DNA]</scope>
    <source>
        <strain evidence="3 4">GN2-R2</strain>
    </source>
</reference>
<sequence>MKRVFAAAVLAAASAAALASPISTTVDFSNGQQGWDAGPPFDGNQGVWIDASLGNGAPALHTVNPETFGVHWSTTGNQAFIGNYGASASVTLGIDVLANSIVYLGREVHRRLVVELRDYDDPYQDMPYTSVWYDLGEIGADKGGWQHLSVTIGDTAAAALPAGWGGYGNTVDEPSLPPGRSFADVLASVDEISFTTFVPGYFYGWTAYDIAVDNIAISADAEVPEPGSLAMLAGGLGVLAWARRRRTSGRHALERRT</sequence>
<keyword evidence="1" id="KW-0732">Signal</keyword>
<feature type="chain" id="PRO_5031007155" evidence="1">
    <location>
        <begin position="20"/>
        <end position="257"/>
    </location>
</feature>
<feature type="domain" description="Ice-binding protein C-terminal" evidence="2">
    <location>
        <begin position="223"/>
        <end position="246"/>
    </location>
</feature>
<dbReference type="Proteomes" id="UP000502415">
    <property type="component" value="Chromosome"/>
</dbReference>
<evidence type="ECO:0000313" key="3">
    <source>
        <dbReference type="EMBL" id="QJE01228.1"/>
    </source>
</evidence>
<evidence type="ECO:0000256" key="1">
    <source>
        <dbReference type="SAM" id="SignalP"/>
    </source>
</evidence>